<proteinExistence type="predicted"/>
<dbReference type="EMBL" id="JAGIOH010000001">
    <property type="protein sequence ID" value="MBP2405233.1"/>
    <property type="molecule type" value="Genomic_DNA"/>
</dbReference>
<evidence type="ECO:0000313" key="2">
    <source>
        <dbReference type="Proteomes" id="UP001519291"/>
    </source>
</evidence>
<name>A0ABS4Y8X8_9ACTN</name>
<reference evidence="1 2" key="1">
    <citation type="submission" date="2021-03" db="EMBL/GenBank/DDBJ databases">
        <title>Sequencing the genomes of 1000 actinobacteria strains.</title>
        <authorList>
            <person name="Klenk H.-P."/>
        </authorList>
    </citation>
    <scope>NUCLEOTIDE SEQUENCE [LARGE SCALE GENOMIC DNA]</scope>
    <source>
        <strain evidence="1 2">DSM 41480</strain>
    </source>
</reference>
<keyword evidence="2" id="KW-1185">Reference proteome</keyword>
<evidence type="ECO:0008006" key="3">
    <source>
        <dbReference type="Google" id="ProtNLM"/>
    </source>
</evidence>
<sequence length="135" mass="14046">MTGRWFGVVIAVAAVSAASGCGTVSERRDGATAASALFEKALGSRQYAKVCAVLAPATREELAQSARATCEEAVGQEDVPAGGPVRHVDVYGNQARAVLTADTLFLSRFPGGWKVTAAGCEERPDKPYQCEIKGG</sequence>
<gene>
    <name evidence="1" type="ORF">JO379_004702</name>
</gene>
<comment type="caution">
    <text evidence="1">The sequence shown here is derived from an EMBL/GenBank/DDBJ whole genome shotgun (WGS) entry which is preliminary data.</text>
</comment>
<dbReference type="Proteomes" id="UP001519291">
    <property type="component" value="Unassembled WGS sequence"/>
</dbReference>
<protein>
    <recommendedName>
        <fullName evidence="3">Lipoprotein</fullName>
    </recommendedName>
</protein>
<accession>A0ABS4Y8X8</accession>
<dbReference type="RefSeq" id="WP_245381534.1">
    <property type="nucleotide sequence ID" value="NZ_JAGIOH010000001.1"/>
</dbReference>
<organism evidence="1 2">
    <name type="scientific">Streptomyces syringium</name>
    <dbReference type="NCBI Taxonomy" id="76729"/>
    <lineage>
        <taxon>Bacteria</taxon>
        <taxon>Bacillati</taxon>
        <taxon>Actinomycetota</taxon>
        <taxon>Actinomycetes</taxon>
        <taxon>Kitasatosporales</taxon>
        <taxon>Streptomycetaceae</taxon>
        <taxon>Streptomyces</taxon>
    </lineage>
</organism>
<evidence type="ECO:0000313" key="1">
    <source>
        <dbReference type="EMBL" id="MBP2405233.1"/>
    </source>
</evidence>
<dbReference type="GeneID" id="91571564"/>
<dbReference type="PROSITE" id="PS51257">
    <property type="entry name" value="PROKAR_LIPOPROTEIN"/>
    <property type="match status" value="1"/>
</dbReference>